<dbReference type="RefSeq" id="WP_273438097.1">
    <property type="nucleotide sequence ID" value="NZ_PKUN01000004.1"/>
</dbReference>
<keyword evidence="1" id="KW-1133">Transmembrane helix</keyword>
<comment type="caution">
    <text evidence="2">The sequence shown here is derived from an EMBL/GenBank/DDBJ whole genome shotgun (WGS) entry which is preliminary data.</text>
</comment>
<evidence type="ECO:0000313" key="3">
    <source>
        <dbReference type="Proteomes" id="UP000235015"/>
    </source>
</evidence>
<feature type="transmembrane region" description="Helical" evidence="1">
    <location>
        <begin position="37"/>
        <end position="56"/>
    </location>
</feature>
<accession>A0A2N6CYY9</accession>
<dbReference type="EMBL" id="PKUN01000004">
    <property type="protein sequence ID" value="PLX62550.1"/>
    <property type="molecule type" value="Genomic_DNA"/>
</dbReference>
<keyword evidence="1" id="KW-0812">Transmembrane</keyword>
<keyword evidence="1" id="KW-0472">Membrane</keyword>
<dbReference type="Proteomes" id="UP000235015">
    <property type="component" value="Unassembled WGS sequence"/>
</dbReference>
<evidence type="ECO:0008006" key="4">
    <source>
        <dbReference type="Google" id="ProtNLM"/>
    </source>
</evidence>
<dbReference type="Pfam" id="PF05437">
    <property type="entry name" value="AzlD"/>
    <property type="match status" value="1"/>
</dbReference>
<protein>
    <recommendedName>
        <fullName evidence="4">Branched-chain amino acid transporter</fullName>
    </recommendedName>
</protein>
<dbReference type="AlphaFoldDB" id="A0A2N6CYY9"/>
<dbReference type="InterPro" id="IPR008407">
    <property type="entry name" value="Brnchd-chn_aa_trnsp_AzlD"/>
</dbReference>
<feature type="transmembrane region" description="Helical" evidence="1">
    <location>
        <begin position="6"/>
        <end position="25"/>
    </location>
</feature>
<dbReference type="STRING" id="1111735.GCA_000428045_00600"/>
<sequence length="191" mass="20686">MNDTGYLLLVFLVMTVATFITRLIPFVAFRDRGDHPLLMYLGRYMPPAIMTLLVLYSLKSLDLTQAPYGINELLALLLTSLLHLWRGNALLSIFAGTLFYMAAIQSGWFVYVALITAEAAPAIPCGYTVGDLTGYRIPVNVGAALAATCARLGNPARQEPQEARAPRCASKACLKSAQLLSTRTASTSQVA</sequence>
<proteinExistence type="predicted"/>
<evidence type="ECO:0000256" key="1">
    <source>
        <dbReference type="SAM" id="Phobius"/>
    </source>
</evidence>
<reference evidence="2 3" key="1">
    <citation type="submission" date="2017-11" db="EMBL/GenBank/DDBJ databases">
        <title>Genome-resolved metagenomics identifies genetic mobility, metabolic interactions, and unexpected diversity in perchlorate-reducing communities.</title>
        <authorList>
            <person name="Barnum T.P."/>
            <person name="Figueroa I.A."/>
            <person name="Carlstrom C.I."/>
            <person name="Lucas L.N."/>
            <person name="Engelbrektson A.L."/>
            <person name="Coates J.D."/>
        </authorList>
    </citation>
    <scope>NUCLEOTIDE SEQUENCE [LARGE SCALE GENOMIC DNA]</scope>
    <source>
        <strain evidence="2">BM301</strain>
    </source>
</reference>
<organism evidence="2 3">
    <name type="scientific">Sedimenticola selenatireducens</name>
    <dbReference type="NCBI Taxonomy" id="191960"/>
    <lineage>
        <taxon>Bacteria</taxon>
        <taxon>Pseudomonadati</taxon>
        <taxon>Pseudomonadota</taxon>
        <taxon>Gammaproteobacteria</taxon>
        <taxon>Chromatiales</taxon>
        <taxon>Sedimenticolaceae</taxon>
        <taxon>Sedimenticola</taxon>
    </lineage>
</organism>
<gene>
    <name evidence="2" type="ORF">C0630_04880</name>
</gene>
<evidence type="ECO:0000313" key="2">
    <source>
        <dbReference type="EMBL" id="PLX62550.1"/>
    </source>
</evidence>
<name>A0A2N6CYY9_9GAMM</name>